<dbReference type="EMBL" id="JAERRJ010000007">
    <property type="protein sequence ID" value="MBL1076431.1"/>
    <property type="molecule type" value="Genomic_DNA"/>
</dbReference>
<dbReference type="SUPFAM" id="SSF52833">
    <property type="entry name" value="Thioredoxin-like"/>
    <property type="match status" value="1"/>
</dbReference>
<organism evidence="7 8">
    <name type="scientific">Nocardia acididurans</name>
    <dbReference type="NCBI Taxonomy" id="2802282"/>
    <lineage>
        <taxon>Bacteria</taxon>
        <taxon>Bacillati</taxon>
        <taxon>Actinomycetota</taxon>
        <taxon>Actinomycetes</taxon>
        <taxon>Mycobacteriales</taxon>
        <taxon>Nocardiaceae</taxon>
        <taxon>Nocardia</taxon>
    </lineage>
</organism>
<protein>
    <submittedName>
        <fullName evidence="7">Thioredoxin domain-containing protein</fullName>
    </submittedName>
</protein>
<evidence type="ECO:0000256" key="3">
    <source>
        <dbReference type="ARBA" id="ARBA00023002"/>
    </source>
</evidence>
<keyword evidence="3" id="KW-0560">Oxidoreductase</keyword>
<dbReference type="Pfam" id="PF13462">
    <property type="entry name" value="Thioredoxin_4"/>
    <property type="match status" value="1"/>
</dbReference>
<sequence length="226" mass="23003">MGVAAVVVVALGVVVGVLAGRSFGAEVAGPALPAGFDPSGPVPAGATANGAIRVGAPNAPVTVRVVADLQCPACKRFEDVNGALLAEVVGSGLAAVEYNIVTFLDRASVDKYSSRAGNASYCVAAHGTSNYQRWLEAMFEQQPAEGGSSFSDDALIAVAEQAGYRDPAVAQCITARTHDAYLRARTAEILAGDVQGTPTVFINGVKADNRAVATEAGLRAAIESAR</sequence>
<evidence type="ECO:0000256" key="2">
    <source>
        <dbReference type="ARBA" id="ARBA00022729"/>
    </source>
</evidence>
<evidence type="ECO:0000256" key="4">
    <source>
        <dbReference type="ARBA" id="ARBA00023157"/>
    </source>
</evidence>
<comment type="similarity">
    <text evidence="1">Belongs to the thioredoxin family. DsbA subfamily.</text>
</comment>
<keyword evidence="4" id="KW-1015">Disulfide bond</keyword>
<keyword evidence="8" id="KW-1185">Reference proteome</keyword>
<keyword evidence="2" id="KW-0732">Signal</keyword>
<dbReference type="Proteomes" id="UP000602198">
    <property type="component" value="Unassembled WGS sequence"/>
</dbReference>
<proteinExistence type="inferred from homology"/>
<keyword evidence="5" id="KW-0676">Redox-active center</keyword>
<name>A0ABS1M804_9NOCA</name>
<gene>
    <name evidence="7" type="ORF">JK358_18700</name>
</gene>
<reference evidence="7 8" key="1">
    <citation type="submission" date="2021-01" db="EMBL/GenBank/DDBJ databases">
        <title>WGS of actinomycetes isolated from Thailand.</title>
        <authorList>
            <person name="Thawai C."/>
        </authorList>
    </citation>
    <scope>NUCLEOTIDE SEQUENCE [LARGE SCALE GENOMIC DNA]</scope>
    <source>
        <strain evidence="7 8">LPG 2</strain>
    </source>
</reference>
<dbReference type="InterPro" id="IPR036249">
    <property type="entry name" value="Thioredoxin-like_sf"/>
</dbReference>
<evidence type="ECO:0000259" key="6">
    <source>
        <dbReference type="Pfam" id="PF13462"/>
    </source>
</evidence>
<dbReference type="RefSeq" id="WP_201949024.1">
    <property type="nucleotide sequence ID" value="NZ_JAERRJ010000007.1"/>
</dbReference>
<dbReference type="PANTHER" id="PTHR13887:SF14">
    <property type="entry name" value="DISULFIDE BOND FORMATION PROTEIN D"/>
    <property type="match status" value="1"/>
</dbReference>
<evidence type="ECO:0000313" key="7">
    <source>
        <dbReference type="EMBL" id="MBL1076431.1"/>
    </source>
</evidence>
<accession>A0ABS1M804</accession>
<evidence type="ECO:0000313" key="8">
    <source>
        <dbReference type="Proteomes" id="UP000602198"/>
    </source>
</evidence>
<dbReference type="InterPro" id="IPR012336">
    <property type="entry name" value="Thioredoxin-like_fold"/>
</dbReference>
<feature type="domain" description="Thioredoxin-like fold" evidence="6">
    <location>
        <begin position="50"/>
        <end position="222"/>
    </location>
</feature>
<dbReference type="PANTHER" id="PTHR13887">
    <property type="entry name" value="GLUTATHIONE S-TRANSFERASE KAPPA"/>
    <property type="match status" value="1"/>
</dbReference>
<dbReference type="Gene3D" id="3.40.30.10">
    <property type="entry name" value="Glutaredoxin"/>
    <property type="match status" value="1"/>
</dbReference>
<evidence type="ECO:0000256" key="1">
    <source>
        <dbReference type="ARBA" id="ARBA00005791"/>
    </source>
</evidence>
<evidence type="ECO:0000256" key="5">
    <source>
        <dbReference type="ARBA" id="ARBA00023284"/>
    </source>
</evidence>
<comment type="caution">
    <text evidence="7">The sequence shown here is derived from an EMBL/GenBank/DDBJ whole genome shotgun (WGS) entry which is preliminary data.</text>
</comment>